<dbReference type="Gene3D" id="1.10.260.40">
    <property type="entry name" value="lambda repressor-like DNA-binding domains"/>
    <property type="match status" value="1"/>
</dbReference>
<name>A0A3M2HMU1_9GAMM</name>
<dbReference type="SUPFAM" id="SSF47413">
    <property type="entry name" value="lambda repressor-like DNA-binding domains"/>
    <property type="match status" value="1"/>
</dbReference>
<comment type="caution">
    <text evidence="5">The sequence shown here is derived from an EMBL/GenBank/DDBJ whole genome shotgun (WGS) entry which is preliminary data.</text>
</comment>
<keyword evidence="3" id="KW-0804">Transcription</keyword>
<dbReference type="OrthoDB" id="9799384at2"/>
<keyword evidence="6" id="KW-1185">Reference proteome</keyword>
<protein>
    <submittedName>
        <fullName evidence="5">Helix-turn-helix domain-containing protein</fullName>
    </submittedName>
</protein>
<evidence type="ECO:0000256" key="2">
    <source>
        <dbReference type="ARBA" id="ARBA00023125"/>
    </source>
</evidence>
<evidence type="ECO:0000259" key="4">
    <source>
        <dbReference type="PROSITE" id="PS50943"/>
    </source>
</evidence>
<dbReference type="AlphaFoldDB" id="A0A3M2HMU1"/>
<dbReference type="CDD" id="cd00093">
    <property type="entry name" value="HTH_XRE"/>
    <property type="match status" value="1"/>
</dbReference>
<dbReference type="PROSITE" id="PS50943">
    <property type="entry name" value="HTH_CROC1"/>
    <property type="match status" value="1"/>
</dbReference>
<proteinExistence type="predicted"/>
<gene>
    <name evidence="5" type="ORF">EA797_08930</name>
</gene>
<dbReference type="EMBL" id="RFFM01000002">
    <property type="protein sequence ID" value="RMH89675.1"/>
    <property type="molecule type" value="Genomic_DNA"/>
</dbReference>
<evidence type="ECO:0000313" key="5">
    <source>
        <dbReference type="EMBL" id="RMH89675.1"/>
    </source>
</evidence>
<reference evidence="5 6" key="1">
    <citation type="submission" date="2018-10" db="EMBL/GenBank/DDBJ databases">
        <title>Pseudomonas zhaodongensis NEAU-ST5-21(T) genome.</title>
        <authorList>
            <person name="Peng J."/>
            <person name="Liu Z.-P."/>
        </authorList>
    </citation>
    <scope>NUCLEOTIDE SEQUENCE [LARGE SCALE GENOMIC DNA]</scope>
    <source>
        <strain evidence="5 6">NEAU-ST5-21</strain>
    </source>
</reference>
<feature type="domain" description="HTH cro/C1-type" evidence="4">
    <location>
        <begin position="17"/>
        <end position="70"/>
    </location>
</feature>
<dbReference type="Pfam" id="PF01381">
    <property type="entry name" value="HTH_3"/>
    <property type="match status" value="1"/>
</dbReference>
<evidence type="ECO:0000313" key="6">
    <source>
        <dbReference type="Proteomes" id="UP000269774"/>
    </source>
</evidence>
<sequence length="221" mass="25028">MLKKQSELSLHISPEDVKRIREKTEMTQKDFSETFGVNLSTLRHWERGDRSPSGASLILLNLIDKAPREIYSILDAHPEEKMNNPDDKQALKEIVIAGELQDFYSMAKANPEKIKQIILALITANGFPYKNATESNGVIEFYAGHEQSALNLILTFDARSLILSGSLSKTIEKTYLVIDAIENELSSAMYLPHEMRQARINSVINRIGIDASFYSTILRNW</sequence>
<keyword evidence="1" id="KW-0805">Transcription regulation</keyword>
<dbReference type="GO" id="GO:0003677">
    <property type="term" value="F:DNA binding"/>
    <property type="evidence" value="ECO:0007669"/>
    <property type="project" value="UniProtKB-KW"/>
</dbReference>
<dbReference type="RefSeq" id="WP_122164872.1">
    <property type="nucleotide sequence ID" value="NZ_JAMOIB010000005.1"/>
</dbReference>
<dbReference type="PANTHER" id="PTHR36511:SF4">
    <property type="entry name" value="ANTITOXIN MQSA"/>
    <property type="match status" value="1"/>
</dbReference>
<dbReference type="InterPro" id="IPR052359">
    <property type="entry name" value="HTH-type_reg/antitoxin"/>
</dbReference>
<dbReference type="SMART" id="SM00530">
    <property type="entry name" value="HTH_XRE"/>
    <property type="match status" value="1"/>
</dbReference>
<dbReference type="Proteomes" id="UP000269774">
    <property type="component" value="Unassembled WGS sequence"/>
</dbReference>
<evidence type="ECO:0000256" key="3">
    <source>
        <dbReference type="ARBA" id="ARBA00023163"/>
    </source>
</evidence>
<dbReference type="PANTHER" id="PTHR36511">
    <property type="entry name" value="MERR FAMILY BACTERIAL REGULATORY PROTEIN"/>
    <property type="match status" value="1"/>
</dbReference>
<dbReference type="InterPro" id="IPR010982">
    <property type="entry name" value="Lambda_DNA-bd_dom_sf"/>
</dbReference>
<organism evidence="5 6">
    <name type="scientific">Stutzerimonas zhaodongensis</name>
    <dbReference type="NCBI Taxonomy" id="1176257"/>
    <lineage>
        <taxon>Bacteria</taxon>
        <taxon>Pseudomonadati</taxon>
        <taxon>Pseudomonadota</taxon>
        <taxon>Gammaproteobacteria</taxon>
        <taxon>Pseudomonadales</taxon>
        <taxon>Pseudomonadaceae</taxon>
        <taxon>Stutzerimonas</taxon>
    </lineage>
</organism>
<evidence type="ECO:0000256" key="1">
    <source>
        <dbReference type="ARBA" id="ARBA00023015"/>
    </source>
</evidence>
<dbReference type="InterPro" id="IPR001387">
    <property type="entry name" value="Cro/C1-type_HTH"/>
</dbReference>
<keyword evidence="2" id="KW-0238">DNA-binding</keyword>
<accession>A0A3M2HMU1</accession>